<reference evidence="1 2" key="1">
    <citation type="journal article" date="2017" name="Nature">
        <title>The Apostasia genome and the evolution of orchids.</title>
        <authorList>
            <person name="Zhang G.Q."/>
            <person name="Liu K.W."/>
            <person name="Li Z."/>
            <person name="Lohaus R."/>
            <person name="Hsiao Y.Y."/>
            <person name="Niu S.C."/>
            <person name="Wang J.Y."/>
            <person name="Lin Y.C."/>
            <person name="Xu Q."/>
            <person name="Chen L.J."/>
            <person name="Yoshida K."/>
            <person name="Fujiwara S."/>
            <person name="Wang Z.W."/>
            <person name="Zhang Y.Q."/>
            <person name="Mitsuda N."/>
            <person name="Wang M."/>
            <person name="Liu G.H."/>
            <person name="Pecoraro L."/>
            <person name="Huang H.X."/>
            <person name="Xiao X.J."/>
            <person name="Lin M."/>
            <person name="Wu X.Y."/>
            <person name="Wu W.L."/>
            <person name="Chen Y.Y."/>
            <person name="Chang S.B."/>
            <person name="Sakamoto S."/>
            <person name="Ohme-Takagi M."/>
            <person name="Yagi M."/>
            <person name="Zeng S.J."/>
            <person name="Shen C.Y."/>
            <person name="Yeh C.M."/>
            <person name="Luo Y.B."/>
            <person name="Tsai W.C."/>
            <person name="Van de Peer Y."/>
            <person name="Liu Z.J."/>
        </authorList>
    </citation>
    <scope>NUCLEOTIDE SEQUENCE [LARGE SCALE GENOMIC DNA]</scope>
    <source>
        <strain evidence="2">cv. Shenzhen</strain>
        <tissue evidence="1">Stem</tissue>
    </source>
</reference>
<dbReference type="Pfam" id="PF09778">
    <property type="entry name" value="Guanylate_cyc_2"/>
    <property type="match status" value="1"/>
</dbReference>
<evidence type="ECO:0000313" key="2">
    <source>
        <dbReference type="Proteomes" id="UP000236161"/>
    </source>
</evidence>
<gene>
    <name evidence="1" type="ORF">AXF42_Ash008214</name>
</gene>
<accession>A0A2I0A8Y7</accession>
<name>A0A2I0A8Y7_9ASPA</name>
<proteinExistence type="predicted"/>
<dbReference type="PANTHER" id="PTHR31400">
    <property type="entry name" value="GUANYLYL CYCLASE DOMAIN CONTAINING PROTEIN 1 GUCD1"/>
    <property type="match status" value="1"/>
</dbReference>
<dbReference type="PANTHER" id="PTHR31400:SF1">
    <property type="entry name" value="PROTEIN GUCD1"/>
    <property type="match status" value="1"/>
</dbReference>
<dbReference type="AlphaFoldDB" id="A0A2I0A8Y7"/>
<keyword evidence="2" id="KW-1185">Reference proteome</keyword>
<organism evidence="1 2">
    <name type="scientific">Apostasia shenzhenica</name>
    <dbReference type="NCBI Taxonomy" id="1088818"/>
    <lineage>
        <taxon>Eukaryota</taxon>
        <taxon>Viridiplantae</taxon>
        <taxon>Streptophyta</taxon>
        <taxon>Embryophyta</taxon>
        <taxon>Tracheophyta</taxon>
        <taxon>Spermatophyta</taxon>
        <taxon>Magnoliopsida</taxon>
        <taxon>Liliopsida</taxon>
        <taxon>Asparagales</taxon>
        <taxon>Orchidaceae</taxon>
        <taxon>Apostasioideae</taxon>
        <taxon>Apostasia</taxon>
    </lineage>
</organism>
<protein>
    <recommendedName>
        <fullName evidence="3">Protein GUCD1</fullName>
    </recommendedName>
</protein>
<evidence type="ECO:0000313" key="1">
    <source>
        <dbReference type="EMBL" id="PKA51985.1"/>
    </source>
</evidence>
<dbReference type="Gene3D" id="3.90.70.10">
    <property type="entry name" value="Cysteine proteinases"/>
    <property type="match status" value="1"/>
</dbReference>
<sequence length="341" mass="37557">MPAMDEGLTGRKTRSKFLIFVALFFALCLTFDLEKLPLVDSKSKVSGVAVSENQELKQDEGLYVGRLSKLTAGLVMWPIYLIADWLVKMSGEGETTGGGDEAAAPARFSGVDACVSVPARSHFVDVPHVRQQFHWDCGLACVSMVLRTLGIRNCDIHHLVELCSTESVWTVDLAYLLNRFSVSFCFFTVTLGVDPNFYAQAFYKEQLQDDLGRVDGLFQKALEAGITIQRGSISGEEIACLISSGHYIAVALVDKIKLSGSQPEDGYISVDTSDYMGHYVVICGYDAETSEFELRDPASSRKYERASLACLDYARKCFGTDEDILLVFLNGKPQTSAPICR</sequence>
<dbReference type="Proteomes" id="UP000236161">
    <property type="component" value="Unassembled WGS sequence"/>
</dbReference>
<dbReference type="OrthoDB" id="206796at2759"/>
<evidence type="ECO:0008006" key="3">
    <source>
        <dbReference type="Google" id="ProtNLM"/>
    </source>
</evidence>
<dbReference type="InterPro" id="IPR018616">
    <property type="entry name" value="GUCD1"/>
</dbReference>
<dbReference type="EMBL" id="KZ452012">
    <property type="protein sequence ID" value="PKA51985.1"/>
    <property type="molecule type" value="Genomic_DNA"/>
</dbReference>